<evidence type="ECO:0000313" key="3">
    <source>
        <dbReference type="Proteomes" id="UP000694300"/>
    </source>
</evidence>
<accession>A0ABS6UGV0</accession>
<evidence type="ECO:0000259" key="1">
    <source>
        <dbReference type="Pfam" id="PF10615"/>
    </source>
</evidence>
<name>A0ABS6UGV0_9PSEU</name>
<reference evidence="2 3" key="1">
    <citation type="submission" date="2020-11" db="EMBL/GenBank/DDBJ databases">
        <title>Pseudonocardia abyssalis sp. nov. and Pseudonocardia oceani sp. nov., description and phylogenomic analysis of two novel actinomycetes isolated from the deep Southern Ocean.</title>
        <authorList>
            <person name="Parra J."/>
        </authorList>
    </citation>
    <scope>NUCLEOTIDE SEQUENCE [LARGE SCALE GENOMIC DNA]</scope>
    <source>
        <strain evidence="3">KRD185</strain>
    </source>
</reference>
<dbReference type="Proteomes" id="UP000694300">
    <property type="component" value="Unassembled WGS sequence"/>
</dbReference>
<dbReference type="Pfam" id="PF10615">
    <property type="entry name" value="DUF2470"/>
    <property type="match status" value="1"/>
</dbReference>
<dbReference type="InterPro" id="IPR019595">
    <property type="entry name" value="DUF2470"/>
</dbReference>
<keyword evidence="3" id="KW-1185">Reference proteome</keyword>
<organism evidence="2 3">
    <name type="scientific">Pseudonocardia oceani</name>
    <dbReference type="NCBI Taxonomy" id="2792013"/>
    <lineage>
        <taxon>Bacteria</taxon>
        <taxon>Bacillati</taxon>
        <taxon>Actinomycetota</taxon>
        <taxon>Actinomycetes</taxon>
        <taxon>Pseudonocardiales</taxon>
        <taxon>Pseudonocardiaceae</taxon>
        <taxon>Pseudonocardia</taxon>
    </lineage>
</organism>
<protein>
    <submittedName>
        <fullName evidence="2">DUF2470 domain-containing protein</fullName>
    </submittedName>
</protein>
<sequence length="261" mass="27085">MIGSRSRSGPGPAELSRTALGHAPLLAVRTSGAEELVAVRGVDVDGSVVLLVAADGPLVHDLCRPGTPEHGPCSVDAALLSPVPAADRVLHALAARGLLELAEDVEAALEVVLRAHPARPDVVLRPDASALLRFHPAALDLDGRSVDPAASAAAESDPLAADSDEVVTHLLHDHPDDVARLAFLLDPALLEHVRALAPVRVDRYGLTLRVDSPAGTTLTRLDFPAALRGPAELPAAMRELACRAAQVTGCPRRDAALPDAP</sequence>
<feature type="domain" description="DUF2470" evidence="1">
    <location>
        <begin position="164"/>
        <end position="238"/>
    </location>
</feature>
<comment type="caution">
    <text evidence="2">The sequence shown here is derived from an EMBL/GenBank/DDBJ whole genome shotgun (WGS) entry which is preliminary data.</text>
</comment>
<proteinExistence type="predicted"/>
<gene>
    <name evidence="2" type="ORF">I4I82_27690</name>
</gene>
<dbReference type="EMBL" id="JADQDF010000001">
    <property type="protein sequence ID" value="MBW0131436.1"/>
    <property type="molecule type" value="Genomic_DNA"/>
</dbReference>
<evidence type="ECO:0000313" key="2">
    <source>
        <dbReference type="EMBL" id="MBW0131436.1"/>
    </source>
</evidence>
<dbReference type="RefSeq" id="WP_218596226.1">
    <property type="nucleotide sequence ID" value="NZ_JADQDF010000001.1"/>
</dbReference>